<name>A0A505DBL4_9ACTN</name>
<gene>
    <name evidence="2" type="ORF">FGD71_022465</name>
</gene>
<dbReference type="Proteomes" id="UP000317378">
    <property type="component" value="Unassembled WGS sequence"/>
</dbReference>
<feature type="transmembrane region" description="Helical" evidence="1">
    <location>
        <begin position="26"/>
        <end position="45"/>
    </location>
</feature>
<keyword evidence="1" id="KW-0472">Membrane</keyword>
<keyword evidence="1" id="KW-1133">Transmembrane helix</keyword>
<comment type="caution">
    <text evidence="2">The sequence shown here is derived from an EMBL/GenBank/DDBJ whole genome shotgun (WGS) entry which is preliminary data.</text>
</comment>
<keyword evidence="3" id="KW-1185">Reference proteome</keyword>
<dbReference type="AlphaFoldDB" id="A0A505DBL4"/>
<accession>A0A505DBL4</accession>
<dbReference type="RefSeq" id="WP_119102300.1">
    <property type="nucleotide sequence ID" value="NZ_QXMJ01000147.1"/>
</dbReference>
<evidence type="ECO:0000313" key="3">
    <source>
        <dbReference type="Proteomes" id="UP000317378"/>
    </source>
</evidence>
<reference evidence="2 3" key="1">
    <citation type="submission" date="2019-06" db="EMBL/GenBank/DDBJ databases">
        <title>Streptomyces sporangiiformans sp. nov., a novel actinomycete isolated from soil in Mount Song.</title>
        <authorList>
            <person name="Han L."/>
        </authorList>
    </citation>
    <scope>NUCLEOTIDE SEQUENCE [LARGE SCALE GENOMIC DNA]</scope>
    <source>
        <strain evidence="2 3">NEAU-SSA 1</strain>
    </source>
</reference>
<keyword evidence="1" id="KW-0812">Transmembrane</keyword>
<feature type="transmembrane region" description="Helical" evidence="1">
    <location>
        <begin position="51"/>
        <end position="75"/>
    </location>
</feature>
<evidence type="ECO:0000313" key="2">
    <source>
        <dbReference type="EMBL" id="TPQ20050.1"/>
    </source>
</evidence>
<dbReference type="EMBL" id="VCHX02000147">
    <property type="protein sequence ID" value="TPQ20050.1"/>
    <property type="molecule type" value="Genomic_DNA"/>
</dbReference>
<protein>
    <submittedName>
        <fullName evidence="2">Uncharacterized protein</fullName>
    </submittedName>
</protein>
<evidence type="ECO:0000256" key="1">
    <source>
        <dbReference type="SAM" id="Phobius"/>
    </source>
</evidence>
<sequence length="77" mass="8116">MPNPTTHDGSAREPGEQQPSRRIFQLLPGLIALLAAIGIILLIITGQTDHVTAVATFGGSVFLADAVANVTINVIRR</sequence>
<organism evidence="2 3">
    <name type="scientific">Streptomyces sporangiiformans</name>
    <dbReference type="NCBI Taxonomy" id="2315329"/>
    <lineage>
        <taxon>Bacteria</taxon>
        <taxon>Bacillati</taxon>
        <taxon>Actinomycetota</taxon>
        <taxon>Actinomycetes</taxon>
        <taxon>Kitasatosporales</taxon>
        <taxon>Streptomycetaceae</taxon>
        <taxon>Streptomyces</taxon>
    </lineage>
</organism>
<proteinExistence type="predicted"/>